<dbReference type="EMBL" id="CP139779">
    <property type="protein sequence ID" value="WQB71397.1"/>
    <property type="molecule type" value="Genomic_DNA"/>
</dbReference>
<dbReference type="Gene3D" id="1.20.1260.10">
    <property type="match status" value="1"/>
</dbReference>
<sequence>MTDPTTAGRGLPRWALIALVALGIGALAFAIGRFSMFGAASAVAAPATTSAEAGFARDMQVHHAQAIEMAMEIYRKTEDDEVRTLAYDIATGQSGQRGEMYGWLVSWGLPQSGGPLMGWMGGTDHAHGGHGGSDAEAPTAAELEAEMGMASAAELDALRAATGTAADCDFLGLMIRHHQGAIPMSEAVIELGSEPRVLAVAQSIIETQEAEIDRMTSMQERLGCTG</sequence>
<dbReference type="InterPro" id="IPR012347">
    <property type="entry name" value="Ferritin-like"/>
</dbReference>
<evidence type="ECO:0000313" key="3">
    <source>
        <dbReference type="Proteomes" id="UP001324533"/>
    </source>
</evidence>
<dbReference type="RefSeq" id="WP_322411513.1">
    <property type="nucleotide sequence ID" value="NZ_CP139779.1"/>
</dbReference>
<feature type="domain" description="DUF305" evidence="1">
    <location>
        <begin position="52"/>
        <end position="218"/>
    </location>
</feature>
<organism evidence="2 3">
    <name type="scientific">Microbacterium invictum</name>
    <dbReference type="NCBI Taxonomy" id="515415"/>
    <lineage>
        <taxon>Bacteria</taxon>
        <taxon>Bacillati</taxon>
        <taxon>Actinomycetota</taxon>
        <taxon>Actinomycetes</taxon>
        <taxon>Micrococcales</taxon>
        <taxon>Microbacteriaceae</taxon>
        <taxon>Microbacterium</taxon>
    </lineage>
</organism>
<accession>A0ABZ0VCP9</accession>
<dbReference type="PANTHER" id="PTHR36933">
    <property type="entry name" value="SLL0788 PROTEIN"/>
    <property type="match status" value="1"/>
</dbReference>
<keyword evidence="3" id="KW-1185">Reference proteome</keyword>
<protein>
    <submittedName>
        <fullName evidence="2">DUF305 domain-containing protein</fullName>
    </submittedName>
</protein>
<dbReference type="PANTHER" id="PTHR36933:SF1">
    <property type="entry name" value="SLL0788 PROTEIN"/>
    <property type="match status" value="1"/>
</dbReference>
<reference evidence="2 3" key="1">
    <citation type="submission" date="2023-06" db="EMBL/GenBank/DDBJ databases">
        <title>Rock-solubilizing bacteria, Microbacterium invictum, promotes re-establishment of vegetation in rocky wasteland by accelerating rock bio-weathering and reshaping soil bacterial community.</title>
        <authorList>
            <person name="Liu C."/>
        </authorList>
    </citation>
    <scope>NUCLEOTIDE SEQUENCE [LARGE SCALE GENOMIC DNA]</scope>
    <source>
        <strain evidence="2 3">X-18</strain>
    </source>
</reference>
<name>A0ABZ0VCP9_9MICO</name>
<dbReference type="Pfam" id="PF03713">
    <property type="entry name" value="DUF305"/>
    <property type="match status" value="1"/>
</dbReference>
<dbReference type="Proteomes" id="UP001324533">
    <property type="component" value="Chromosome"/>
</dbReference>
<gene>
    <name evidence="2" type="ORF">T9R20_05390</name>
</gene>
<dbReference type="InterPro" id="IPR005183">
    <property type="entry name" value="DUF305_CopM-like"/>
</dbReference>
<evidence type="ECO:0000259" key="1">
    <source>
        <dbReference type="Pfam" id="PF03713"/>
    </source>
</evidence>
<evidence type="ECO:0000313" key="2">
    <source>
        <dbReference type="EMBL" id="WQB71397.1"/>
    </source>
</evidence>
<proteinExistence type="predicted"/>